<evidence type="ECO:0000313" key="2">
    <source>
        <dbReference type="Proteomes" id="UP000184287"/>
    </source>
</evidence>
<keyword evidence="2" id="KW-1185">Reference proteome</keyword>
<evidence type="ECO:0000313" key="1">
    <source>
        <dbReference type="EMBL" id="SHF21128.1"/>
    </source>
</evidence>
<gene>
    <name evidence="1" type="ORF">SAMN04488522_102448</name>
</gene>
<reference evidence="2" key="1">
    <citation type="submission" date="2016-11" db="EMBL/GenBank/DDBJ databases">
        <authorList>
            <person name="Varghese N."/>
            <person name="Submissions S."/>
        </authorList>
    </citation>
    <scope>NUCLEOTIDE SEQUENCE [LARGE SCALE GENOMIC DNA]</scope>
    <source>
        <strain evidence="2">DSM 16990</strain>
    </source>
</reference>
<organism evidence="1 2">
    <name type="scientific">Pedobacter caeni</name>
    <dbReference type="NCBI Taxonomy" id="288992"/>
    <lineage>
        <taxon>Bacteria</taxon>
        <taxon>Pseudomonadati</taxon>
        <taxon>Bacteroidota</taxon>
        <taxon>Sphingobacteriia</taxon>
        <taxon>Sphingobacteriales</taxon>
        <taxon>Sphingobacteriaceae</taxon>
        <taxon>Pedobacter</taxon>
    </lineage>
</organism>
<dbReference type="Proteomes" id="UP000184287">
    <property type="component" value="Unassembled WGS sequence"/>
</dbReference>
<dbReference type="EMBL" id="FQUQ01000002">
    <property type="protein sequence ID" value="SHF21128.1"/>
    <property type="molecule type" value="Genomic_DNA"/>
</dbReference>
<name>A0A1M4ZSZ7_9SPHI</name>
<proteinExistence type="predicted"/>
<accession>A0A1M4ZSZ7</accession>
<dbReference type="AlphaFoldDB" id="A0A1M4ZSZ7"/>
<protein>
    <submittedName>
        <fullName evidence="1">Uncharacterized protein</fullName>
    </submittedName>
</protein>
<sequence length="47" mass="5351">MNLNDGDITQSTLIINRSLRKRADTETNNRHKKVAKLKSVDLTICKP</sequence>